<feature type="coiled-coil region" evidence="1">
    <location>
        <begin position="7"/>
        <end position="59"/>
    </location>
</feature>
<organism evidence="2">
    <name type="scientific">viral metagenome</name>
    <dbReference type="NCBI Taxonomy" id="1070528"/>
    <lineage>
        <taxon>unclassified sequences</taxon>
        <taxon>metagenomes</taxon>
        <taxon>organismal metagenomes</taxon>
    </lineage>
</organism>
<reference evidence="2" key="1">
    <citation type="journal article" date="2020" name="Nature">
        <title>Giant virus diversity and host interactions through global metagenomics.</title>
        <authorList>
            <person name="Schulz F."/>
            <person name="Roux S."/>
            <person name="Paez-Espino D."/>
            <person name="Jungbluth S."/>
            <person name="Walsh D.A."/>
            <person name="Denef V.J."/>
            <person name="McMahon K.D."/>
            <person name="Konstantinidis K.T."/>
            <person name="Eloe-Fadrosh E.A."/>
            <person name="Kyrpides N.C."/>
            <person name="Woyke T."/>
        </authorList>
    </citation>
    <scope>NUCLEOTIDE SEQUENCE</scope>
    <source>
        <strain evidence="2">GVMAG-S-1040241-154</strain>
    </source>
</reference>
<sequence length="59" mass="7125">MDSLTTSQSIDNTINLLKEQIETLKEKLQEEREEHRSIYSKLKKENEFLMEENQKLKNK</sequence>
<accession>A0A6C0JR09</accession>
<keyword evidence="1" id="KW-0175">Coiled coil</keyword>
<dbReference type="EMBL" id="MN740684">
    <property type="protein sequence ID" value="QHU07246.1"/>
    <property type="molecule type" value="Genomic_DNA"/>
</dbReference>
<dbReference type="AlphaFoldDB" id="A0A6C0JR09"/>
<evidence type="ECO:0000313" key="2">
    <source>
        <dbReference type="EMBL" id="QHU07246.1"/>
    </source>
</evidence>
<proteinExistence type="predicted"/>
<protein>
    <submittedName>
        <fullName evidence="2">Uncharacterized protein</fullName>
    </submittedName>
</protein>
<evidence type="ECO:0000256" key="1">
    <source>
        <dbReference type="SAM" id="Coils"/>
    </source>
</evidence>
<name>A0A6C0JR09_9ZZZZ</name>